<dbReference type="Gene3D" id="3.40.50.300">
    <property type="entry name" value="P-loop containing nucleotide triphosphate hydrolases"/>
    <property type="match status" value="1"/>
</dbReference>
<dbReference type="EMBL" id="UYRV01104868">
    <property type="protein sequence ID" value="VDN20177.1"/>
    <property type="molecule type" value="Genomic_DNA"/>
</dbReference>
<proteinExistence type="predicted"/>
<protein>
    <recommendedName>
        <fullName evidence="3">ATP-dependent DNA helicase</fullName>
    </recommendedName>
</protein>
<reference evidence="1 2" key="1">
    <citation type="submission" date="2018-11" db="EMBL/GenBank/DDBJ databases">
        <authorList>
            <consortium name="Pathogen Informatics"/>
        </authorList>
    </citation>
    <scope>NUCLEOTIDE SEQUENCE [LARGE SCALE GENOMIC DNA]</scope>
</reference>
<dbReference type="CDD" id="cd18809">
    <property type="entry name" value="SF1_C_RecD"/>
    <property type="match status" value="1"/>
</dbReference>
<dbReference type="AlphaFoldDB" id="A0A3P7M8Y1"/>
<dbReference type="InterPro" id="IPR027417">
    <property type="entry name" value="P-loop_NTPase"/>
</dbReference>
<accession>A0A3P7M8Y1</accession>
<evidence type="ECO:0000313" key="2">
    <source>
        <dbReference type="Proteomes" id="UP000271889"/>
    </source>
</evidence>
<keyword evidence="2" id="KW-1185">Reference proteome</keyword>
<evidence type="ECO:0008006" key="3">
    <source>
        <dbReference type="Google" id="ProtNLM"/>
    </source>
</evidence>
<dbReference type="Proteomes" id="UP000271889">
    <property type="component" value="Unassembled WGS sequence"/>
</dbReference>
<name>A0A3P7M8Y1_CYLGO</name>
<gene>
    <name evidence="1" type="ORF">CGOC_LOCUS8760</name>
</gene>
<dbReference type="PANTHER" id="PTHR23274:SF11">
    <property type="entry name" value="ATP-DEPENDENT DNA HELICASE PIF1"/>
    <property type="match status" value="1"/>
</dbReference>
<dbReference type="SUPFAM" id="SSF52540">
    <property type="entry name" value="P-loop containing nucleoside triphosphate hydrolases"/>
    <property type="match status" value="1"/>
</dbReference>
<evidence type="ECO:0000313" key="1">
    <source>
        <dbReference type="EMBL" id="VDN20177.1"/>
    </source>
</evidence>
<sequence>MPSYRLLLEPGAIVMLLQNIDIIARLCNVHNAPGLCGRAHGVAFCRFPFPVKLSYCITISKSQGQTFEKVGIIMRTPSFALGSTYVALSRTRSKEQVKVVVNSRRSIQQALHVRNCIEK</sequence>
<organism evidence="1 2">
    <name type="scientific">Cylicostephanus goldi</name>
    <name type="common">Nematode worm</name>
    <dbReference type="NCBI Taxonomy" id="71465"/>
    <lineage>
        <taxon>Eukaryota</taxon>
        <taxon>Metazoa</taxon>
        <taxon>Ecdysozoa</taxon>
        <taxon>Nematoda</taxon>
        <taxon>Chromadorea</taxon>
        <taxon>Rhabditida</taxon>
        <taxon>Rhabditina</taxon>
        <taxon>Rhabditomorpha</taxon>
        <taxon>Strongyloidea</taxon>
        <taxon>Strongylidae</taxon>
        <taxon>Cylicostephanus</taxon>
    </lineage>
</organism>
<dbReference type="OrthoDB" id="272985at2759"/>
<dbReference type="PANTHER" id="PTHR23274">
    <property type="entry name" value="DNA HELICASE-RELATED"/>
    <property type="match status" value="1"/>
</dbReference>